<feature type="region of interest" description="Disordered" evidence="1">
    <location>
        <begin position="304"/>
        <end position="324"/>
    </location>
</feature>
<organism evidence="2 3">
    <name type="scientific">Aspergillus indologenus CBS 114.80</name>
    <dbReference type="NCBI Taxonomy" id="1450541"/>
    <lineage>
        <taxon>Eukaryota</taxon>
        <taxon>Fungi</taxon>
        <taxon>Dikarya</taxon>
        <taxon>Ascomycota</taxon>
        <taxon>Pezizomycotina</taxon>
        <taxon>Eurotiomycetes</taxon>
        <taxon>Eurotiomycetidae</taxon>
        <taxon>Eurotiales</taxon>
        <taxon>Aspergillaceae</taxon>
        <taxon>Aspergillus</taxon>
        <taxon>Aspergillus subgen. Circumdati</taxon>
    </lineage>
</organism>
<dbReference type="Proteomes" id="UP000248817">
    <property type="component" value="Unassembled WGS sequence"/>
</dbReference>
<evidence type="ECO:0000313" key="3">
    <source>
        <dbReference type="Proteomes" id="UP000248817"/>
    </source>
</evidence>
<reference evidence="2 3" key="1">
    <citation type="submission" date="2018-02" db="EMBL/GenBank/DDBJ databases">
        <title>The genomes of Aspergillus section Nigri reveals drivers in fungal speciation.</title>
        <authorList>
            <consortium name="DOE Joint Genome Institute"/>
            <person name="Vesth T.C."/>
            <person name="Nybo J."/>
            <person name="Theobald S."/>
            <person name="Brandl J."/>
            <person name="Frisvad J.C."/>
            <person name="Nielsen K.F."/>
            <person name="Lyhne E.K."/>
            <person name="Kogle M.E."/>
            <person name="Kuo A."/>
            <person name="Riley R."/>
            <person name="Clum A."/>
            <person name="Nolan M."/>
            <person name="Lipzen A."/>
            <person name="Salamov A."/>
            <person name="Henrissat B."/>
            <person name="Wiebenga A."/>
            <person name="De vries R.P."/>
            <person name="Grigoriev I.V."/>
            <person name="Mortensen U.H."/>
            <person name="Andersen M.R."/>
            <person name="Baker S.E."/>
        </authorList>
    </citation>
    <scope>NUCLEOTIDE SEQUENCE [LARGE SCALE GENOMIC DNA]</scope>
    <source>
        <strain evidence="2 3">CBS 114.80</strain>
    </source>
</reference>
<dbReference type="EMBL" id="KZ825537">
    <property type="protein sequence ID" value="PYI29057.1"/>
    <property type="molecule type" value="Genomic_DNA"/>
</dbReference>
<proteinExistence type="predicted"/>
<feature type="region of interest" description="Disordered" evidence="1">
    <location>
        <begin position="211"/>
        <end position="242"/>
    </location>
</feature>
<accession>A0A2V5IXR0</accession>
<dbReference type="AlphaFoldDB" id="A0A2V5IXR0"/>
<gene>
    <name evidence="2" type="ORF">BP00DRAFT_448756</name>
</gene>
<evidence type="ECO:0000313" key="2">
    <source>
        <dbReference type="EMBL" id="PYI29057.1"/>
    </source>
</evidence>
<protein>
    <submittedName>
        <fullName evidence="2">Uncharacterized protein</fullName>
    </submittedName>
</protein>
<sequence>MIQYLFTIVGRKEDPTPADLRYLGFDPASFPDLQVPRSTSQAEVDVFTEQLRRIGAVEWTNEERCVMAYNGDSLIKGLRRFRQATYGWPSSGKGVWTWEYDAHPNLLEQETERRELLAALRAARDMDEQCDTVEVQCAVDLGFQAILPLRNGHGVVGSILLDHRRVEDTGQAASANCKRLLTFPRWTEVCTSLFCNQSKVSWASGLSAPERDKKASFRAPRRKRNSASVRPRPPRPPTSRDEIVVNCSQKDSAVEVRMLPALSHRLSAVGGAVLDQRNRVDGSQQQAVLADRVSQRGIPKQVFDTGSQVQESTAKAQTGQRSGQQTLAREVVDSDYSIHISSHHRAYAPGNLDGHPSNLASSRMDEVCLAYTKTSDPMDGFVCRKESSWNCGRG</sequence>
<name>A0A2V5IXR0_9EURO</name>
<keyword evidence="3" id="KW-1185">Reference proteome</keyword>
<evidence type="ECO:0000256" key="1">
    <source>
        <dbReference type="SAM" id="MobiDB-lite"/>
    </source>
</evidence>